<keyword evidence="3" id="KW-1185">Reference proteome</keyword>
<evidence type="ECO:0000313" key="3">
    <source>
        <dbReference type="Proteomes" id="UP001214043"/>
    </source>
</evidence>
<organism evidence="2 3">
    <name type="scientific">Hyphococcus flavus</name>
    <dbReference type="NCBI Taxonomy" id="1866326"/>
    <lineage>
        <taxon>Bacteria</taxon>
        <taxon>Pseudomonadati</taxon>
        <taxon>Pseudomonadota</taxon>
        <taxon>Alphaproteobacteria</taxon>
        <taxon>Parvularculales</taxon>
        <taxon>Parvularculaceae</taxon>
        <taxon>Hyphococcus</taxon>
    </lineage>
</organism>
<dbReference type="KEGG" id="hfl:PUV54_00175"/>
<proteinExistence type="predicted"/>
<feature type="compositionally biased region" description="Basic and acidic residues" evidence="1">
    <location>
        <begin position="226"/>
        <end position="239"/>
    </location>
</feature>
<accession>A0AAE9ZBJ3</accession>
<evidence type="ECO:0000256" key="1">
    <source>
        <dbReference type="SAM" id="MobiDB-lite"/>
    </source>
</evidence>
<evidence type="ECO:0008006" key="4">
    <source>
        <dbReference type="Google" id="ProtNLM"/>
    </source>
</evidence>
<gene>
    <name evidence="2" type="ORF">PUV54_00175</name>
</gene>
<feature type="region of interest" description="Disordered" evidence="1">
    <location>
        <begin position="166"/>
        <end position="247"/>
    </location>
</feature>
<feature type="region of interest" description="Disordered" evidence="1">
    <location>
        <begin position="359"/>
        <end position="378"/>
    </location>
</feature>
<feature type="compositionally biased region" description="Basic and acidic residues" evidence="1">
    <location>
        <begin position="190"/>
        <end position="199"/>
    </location>
</feature>
<name>A0AAE9ZBJ3_9PROT</name>
<reference evidence="2" key="1">
    <citation type="submission" date="2023-02" db="EMBL/GenBank/DDBJ databases">
        <title>Genome sequence of Hyphococcus flavus.</title>
        <authorList>
            <person name="Rong J.-C."/>
            <person name="Zhao Q."/>
            <person name="Yi M."/>
            <person name="Wu J.-Y."/>
        </authorList>
    </citation>
    <scope>NUCLEOTIDE SEQUENCE</scope>
    <source>
        <strain evidence="2">MCCC 1K03223</strain>
    </source>
</reference>
<dbReference type="Proteomes" id="UP001214043">
    <property type="component" value="Chromosome"/>
</dbReference>
<dbReference type="AlphaFoldDB" id="A0AAE9ZBJ3"/>
<sequence length="378" mass="42506">MSIEALGPLMTSALFAGKPRGDVLRALANAADPETFECFPSYEYIAFISGRARSTAADALKALILVNFVEKIEGTKGGRRRPNRYRVNIELISLCKDHVREAKRDAVREGCDPMESMIMARDFIERVIDRAVSATAWVKRRKMDRDLEENAIRSIQNAMIAKIQNRPGCGRFEGENRPAGGQNRPGGDMETVRGADPKRKINIYSETRVRGAAAPDGATPRTAGSRADRSGPDRGKAGKDGPQALEADTIRRRTRDVIVNWIVRGEIDRLDALILKPMFEELKDFRVPGCSLDGQTADDFISALPFTHRNGFARAVDWLRRYIDGEDHTKPNEGFWPLLRDLQRTPVYGARDERIERLQSKVKAERDKRDRQQQEDAA</sequence>
<evidence type="ECO:0000313" key="2">
    <source>
        <dbReference type="EMBL" id="WDI31609.1"/>
    </source>
</evidence>
<dbReference type="RefSeq" id="WP_274493496.1">
    <property type="nucleotide sequence ID" value="NZ_CP118166.1"/>
</dbReference>
<protein>
    <recommendedName>
        <fullName evidence="4">Helix-turn-helix domain-containing protein</fullName>
    </recommendedName>
</protein>
<dbReference type="EMBL" id="CP118166">
    <property type="protein sequence ID" value="WDI31609.1"/>
    <property type="molecule type" value="Genomic_DNA"/>
</dbReference>